<feature type="DNA-binding region" description="OmpR/PhoB-type" evidence="9">
    <location>
        <begin position="134"/>
        <end position="233"/>
    </location>
</feature>
<evidence type="ECO:0000256" key="3">
    <source>
        <dbReference type="ARBA" id="ARBA00022553"/>
    </source>
</evidence>
<reference evidence="12" key="1">
    <citation type="submission" date="2021-01" db="EMBL/GenBank/DDBJ databases">
        <title>Modified the classification status of verrucomicrobia.</title>
        <authorList>
            <person name="Feng X."/>
        </authorList>
    </citation>
    <scope>NUCLEOTIDE SEQUENCE</scope>
    <source>
        <strain evidence="12">JCM 18052</strain>
    </source>
</reference>
<dbReference type="CDD" id="cd00383">
    <property type="entry name" value="trans_reg_C"/>
    <property type="match status" value="1"/>
</dbReference>
<dbReference type="EMBL" id="JAENIK010000004">
    <property type="protein sequence ID" value="MBK1814314.1"/>
    <property type="molecule type" value="Genomic_DNA"/>
</dbReference>
<feature type="modified residue" description="4-aspartylphosphate" evidence="8">
    <location>
        <position position="58"/>
    </location>
</feature>
<gene>
    <name evidence="12" type="ORF">JIN84_01735</name>
</gene>
<evidence type="ECO:0000256" key="7">
    <source>
        <dbReference type="ARBA" id="ARBA00023163"/>
    </source>
</evidence>
<evidence type="ECO:0000256" key="6">
    <source>
        <dbReference type="ARBA" id="ARBA00023125"/>
    </source>
</evidence>
<protein>
    <submittedName>
        <fullName evidence="12">Response regulator transcription factor</fullName>
    </submittedName>
</protein>
<keyword evidence="7" id="KW-0804">Transcription</keyword>
<dbReference type="FunFam" id="3.40.50.2300:FF:000001">
    <property type="entry name" value="DNA-binding response regulator PhoB"/>
    <property type="match status" value="1"/>
</dbReference>
<dbReference type="SMART" id="SM00862">
    <property type="entry name" value="Trans_reg_C"/>
    <property type="match status" value="1"/>
</dbReference>
<evidence type="ECO:0000256" key="4">
    <source>
        <dbReference type="ARBA" id="ARBA00023012"/>
    </source>
</evidence>
<evidence type="ECO:0000256" key="5">
    <source>
        <dbReference type="ARBA" id="ARBA00023015"/>
    </source>
</evidence>
<dbReference type="PANTHER" id="PTHR48111">
    <property type="entry name" value="REGULATOR OF RPOS"/>
    <property type="match status" value="1"/>
</dbReference>
<dbReference type="GO" id="GO:0032993">
    <property type="term" value="C:protein-DNA complex"/>
    <property type="evidence" value="ECO:0007669"/>
    <property type="project" value="TreeGrafter"/>
</dbReference>
<comment type="caution">
    <text evidence="12">The sequence shown here is derived from an EMBL/GenBank/DDBJ whole genome shotgun (WGS) entry which is preliminary data.</text>
</comment>
<dbReference type="InterPro" id="IPR039420">
    <property type="entry name" value="WalR-like"/>
</dbReference>
<dbReference type="Proteomes" id="UP000600139">
    <property type="component" value="Unassembled WGS sequence"/>
</dbReference>
<accession>A0A934VAF4</accession>
<dbReference type="InterPro" id="IPR011006">
    <property type="entry name" value="CheY-like_superfamily"/>
</dbReference>
<dbReference type="Gene3D" id="3.40.50.2300">
    <property type="match status" value="1"/>
</dbReference>
<keyword evidence="4" id="KW-0902">Two-component regulatory system</keyword>
<dbReference type="PROSITE" id="PS50110">
    <property type="entry name" value="RESPONSE_REGULATORY"/>
    <property type="match status" value="1"/>
</dbReference>
<dbReference type="SUPFAM" id="SSF46894">
    <property type="entry name" value="C-terminal effector domain of the bipartite response regulators"/>
    <property type="match status" value="1"/>
</dbReference>
<dbReference type="GO" id="GO:0000976">
    <property type="term" value="F:transcription cis-regulatory region binding"/>
    <property type="evidence" value="ECO:0007669"/>
    <property type="project" value="TreeGrafter"/>
</dbReference>
<evidence type="ECO:0000256" key="2">
    <source>
        <dbReference type="ARBA" id="ARBA00022490"/>
    </source>
</evidence>
<evidence type="ECO:0000259" key="10">
    <source>
        <dbReference type="PROSITE" id="PS50110"/>
    </source>
</evidence>
<keyword evidence="13" id="KW-1185">Reference proteome</keyword>
<evidence type="ECO:0000256" key="1">
    <source>
        <dbReference type="ARBA" id="ARBA00004496"/>
    </source>
</evidence>
<feature type="domain" description="Response regulatory" evidence="10">
    <location>
        <begin position="9"/>
        <end position="122"/>
    </location>
</feature>
<dbReference type="Gene3D" id="1.10.10.10">
    <property type="entry name" value="Winged helix-like DNA-binding domain superfamily/Winged helix DNA-binding domain"/>
    <property type="match status" value="1"/>
</dbReference>
<dbReference type="Pfam" id="PF00486">
    <property type="entry name" value="Trans_reg_C"/>
    <property type="match status" value="1"/>
</dbReference>
<dbReference type="InterPro" id="IPR001789">
    <property type="entry name" value="Sig_transdc_resp-reg_receiver"/>
</dbReference>
<keyword evidence="3 8" id="KW-0597">Phosphoprotein</keyword>
<dbReference type="InterPro" id="IPR016032">
    <property type="entry name" value="Sig_transdc_resp-reg_C-effctor"/>
</dbReference>
<dbReference type="Gene3D" id="6.10.250.690">
    <property type="match status" value="1"/>
</dbReference>
<keyword evidence="2" id="KW-0963">Cytoplasm</keyword>
<dbReference type="Pfam" id="PF00072">
    <property type="entry name" value="Response_reg"/>
    <property type="match status" value="1"/>
</dbReference>
<dbReference type="GO" id="GO:0005829">
    <property type="term" value="C:cytosol"/>
    <property type="evidence" value="ECO:0007669"/>
    <property type="project" value="TreeGrafter"/>
</dbReference>
<dbReference type="AlphaFoldDB" id="A0A934VAF4"/>
<evidence type="ECO:0000256" key="9">
    <source>
        <dbReference type="PROSITE-ProRule" id="PRU01091"/>
    </source>
</evidence>
<keyword evidence="6 9" id="KW-0238">DNA-binding</keyword>
<evidence type="ECO:0000259" key="11">
    <source>
        <dbReference type="PROSITE" id="PS51755"/>
    </source>
</evidence>
<dbReference type="InterPro" id="IPR036388">
    <property type="entry name" value="WH-like_DNA-bd_sf"/>
</dbReference>
<proteinExistence type="predicted"/>
<evidence type="ECO:0000256" key="8">
    <source>
        <dbReference type="PROSITE-ProRule" id="PRU00169"/>
    </source>
</evidence>
<dbReference type="SUPFAM" id="SSF52172">
    <property type="entry name" value="CheY-like"/>
    <property type="match status" value="1"/>
</dbReference>
<dbReference type="PROSITE" id="PS51755">
    <property type="entry name" value="OMPR_PHOB"/>
    <property type="match status" value="1"/>
</dbReference>
<keyword evidence="5" id="KW-0805">Transcription regulation</keyword>
<evidence type="ECO:0000313" key="13">
    <source>
        <dbReference type="Proteomes" id="UP000600139"/>
    </source>
</evidence>
<organism evidence="12 13">
    <name type="scientific">Luteolibacter yonseiensis</name>
    <dbReference type="NCBI Taxonomy" id="1144680"/>
    <lineage>
        <taxon>Bacteria</taxon>
        <taxon>Pseudomonadati</taxon>
        <taxon>Verrucomicrobiota</taxon>
        <taxon>Verrucomicrobiia</taxon>
        <taxon>Verrucomicrobiales</taxon>
        <taxon>Verrucomicrobiaceae</taxon>
        <taxon>Luteolibacter</taxon>
    </lineage>
</organism>
<sequence length="240" mass="26901">MLEVSGNRRLLVVDDDRKLAGLIRDYLMPMGYEVELRHTGPEGLAEALAFPYEAVILDVMMPGMDGFGVLRELRKKSDVPVLMLTALGDEADRIVGLELGADDYLPKTFSSRELLARLRAVTRRARVRPGNDLPVELCAGALRLCEETHTVVLGEQVLDLTALEFAILTALLKSKGRVKTRERLIEEVSERRFDVYDRSIDVHVSSLRKKLGDDAKNPRFIRTIRGIGYSLHEPEVGDFA</sequence>
<feature type="domain" description="OmpR/PhoB-type" evidence="11">
    <location>
        <begin position="134"/>
        <end position="233"/>
    </location>
</feature>
<dbReference type="SMART" id="SM00448">
    <property type="entry name" value="REC"/>
    <property type="match status" value="1"/>
</dbReference>
<comment type="subcellular location">
    <subcellularLocation>
        <location evidence="1">Cytoplasm</location>
    </subcellularLocation>
</comment>
<dbReference type="RefSeq" id="WP_200349284.1">
    <property type="nucleotide sequence ID" value="NZ_BAABHZ010000010.1"/>
</dbReference>
<dbReference type="PANTHER" id="PTHR48111:SF39">
    <property type="entry name" value="TRANSCRIPTIONAL REGULATORY PROTEIN CPXR"/>
    <property type="match status" value="1"/>
</dbReference>
<evidence type="ECO:0000313" key="12">
    <source>
        <dbReference type="EMBL" id="MBK1814314.1"/>
    </source>
</evidence>
<dbReference type="InterPro" id="IPR001867">
    <property type="entry name" value="OmpR/PhoB-type_DNA-bd"/>
</dbReference>
<name>A0A934VAF4_9BACT</name>
<dbReference type="GO" id="GO:0006355">
    <property type="term" value="P:regulation of DNA-templated transcription"/>
    <property type="evidence" value="ECO:0007669"/>
    <property type="project" value="InterPro"/>
</dbReference>
<dbReference type="GO" id="GO:0000156">
    <property type="term" value="F:phosphorelay response regulator activity"/>
    <property type="evidence" value="ECO:0007669"/>
    <property type="project" value="TreeGrafter"/>
</dbReference>